<dbReference type="EMBL" id="CDMY01000708">
    <property type="protein sequence ID" value="CEM30794.1"/>
    <property type="molecule type" value="Genomic_DNA"/>
</dbReference>
<name>A0A0G4GL80_VITBC</name>
<evidence type="ECO:0000313" key="2">
    <source>
        <dbReference type="Proteomes" id="UP000041254"/>
    </source>
</evidence>
<keyword evidence="2" id="KW-1185">Reference proteome</keyword>
<gene>
    <name evidence="1" type="ORF">Vbra_18201</name>
</gene>
<sequence>MSHRAFSRWTVVKDLPFPADSHQWLQPHDKYNEPFLSTWLAQWRCNKAPEPLMEECWINVVRPLMKGGRLPVCTLPEVALAFAARPCASHSRLPCAREVLTQIGDYMCQQLATADGKGHQQQGELDLTLHMKLLQTLFRSSIEACSHRSLSHLTPRVVLGYARALLKLTPPPDDSPPSPMQMYIEDDEGYRGNLEDPTLTRLLTTLLHRYESLNNHDVGVLCNVLRQATHPAPLMSRYPTYELVLQGVLRQLPGRIPTFNAIEVGVTSNTLSHFHLFLPDAMDQLAHRLLSLGPAHRPSTHNHVLLISSLARLDLTHLASFDRLAHQLHDGGYVAVLPRDDDLVLANLCLAYAVVLSSKRPGGAGRVCGWLGWLWRVWVSRTRERERGPPAMARHRSQMETALMAYWHMVPLLMRADAPVSSTTDHSVLALSSCHLLLDTWQSIQGPSTAGDRLTHASRRW</sequence>
<evidence type="ECO:0000313" key="1">
    <source>
        <dbReference type="EMBL" id="CEM30794.1"/>
    </source>
</evidence>
<dbReference type="Proteomes" id="UP000041254">
    <property type="component" value="Unassembled WGS sequence"/>
</dbReference>
<organism evidence="1 2">
    <name type="scientific">Vitrella brassicaformis (strain CCMP3155)</name>
    <dbReference type="NCBI Taxonomy" id="1169540"/>
    <lineage>
        <taxon>Eukaryota</taxon>
        <taxon>Sar</taxon>
        <taxon>Alveolata</taxon>
        <taxon>Colpodellida</taxon>
        <taxon>Vitrellaceae</taxon>
        <taxon>Vitrella</taxon>
    </lineage>
</organism>
<dbReference type="AlphaFoldDB" id="A0A0G4GL80"/>
<dbReference type="InParanoid" id="A0A0G4GL80"/>
<dbReference type="VEuPathDB" id="CryptoDB:Vbra_18201"/>
<proteinExistence type="predicted"/>
<reference evidence="1 2" key="1">
    <citation type="submission" date="2014-11" db="EMBL/GenBank/DDBJ databases">
        <authorList>
            <person name="Zhu J."/>
            <person name="Qi W."/>
            <person name="Song R."/>
        </authorList>
    </citation>
    <scope>NUCLEOTIDE SEQUENCE [LARGE SCALE GENOMIC DNA]</scope>
</reference>
<protein>
    <submittedName>
        <fullName evidence="1">Uncharacterized protein</fullName>
    </submittedName>
</protein>
<accession>A0A0G4GL80</accession>